<name>A0A6A4GVQ1_9AGAR</name>
<gene>
    <name evidence="2" type="ORF">BT96DRAFT_1066303</name>
</gene>
<feature type="domain" description="Elongation factor EFG" evidence="1">
    <location>
        <begin position="3"/>
        <end position="88"/>
    </location>
</feature>
<dbReference type="SMART" id="SM00838">
    <property type="entry name" value="EFG_C"/>
    <property type="match status" value="1"/>
</dbReference>
<dbReference type="GO" id="GO:0003924">
    <property type="term" value="F:GTPase activity"/>
    <property type="evidence" value="ECO:0007669"/>
    <property type="project" value="TreeGrafter"/>
</dbReference>
<dbReference type="InterPro" id="IPR035647">
    <property type="entry name" value="EFG_III/V"/>
</dbReference>
<accession>A0A6A4GVQ1</accession>
<dbReference type="GO" id="GO:0043022">
    <property type="term" value="F:ribosome binding"/>
    <property type="evidence" value="ECO:0007669"/>
    <property type="project" value="TreeGrafter"/>
</dbReference>
<dbReference type="GO" id="GO:0042256">
    <property type="term" value="P:cytosolic ribosome assembly"/>
    <property type="evidence" value="ECO:0007669"/>
    <property type="project" value="TreeGrafter"/>
</dbReference>
<dbReference type="InterPro" id="IPR000640">
    <property type="entry name" value="EFG_V-like"/>
</dbReference>
<evidence type="ECO:0000313" key="3">
    <source>
        <dbReference type="Proteomes" id="UP000799118"/>
    </source>
</evidence>
<keyword evidence="3" id="KW-1185">Reference proteome</keyword>
<dbReference type="Pfam" id="PF00679">
    <property type="entry name" value="EFG_C"/>
    <property type="match status" value="1"/>
</dbReference>
<dbReference type="OrthoDB" id="3233081at2759"/>
<reference evidence="2" key="1">
    <citation type="journal article" date="2019" name="Environ. Microbiol.">
        <title>Fungal ecological strategies reflected in gene transcription - a case study of two litter decomposers.</title>
        <authorList>
            <person name="Barbi F."/>
            <person name="Kohler A."/>
            <person name="Barry K."/>
            <person name="Baskaran P."/>
            <person name="Daum C."/>
            <person name="Fauchery L."/>
            <person name="Ihrmark K."/>
            <person name="Kuo A."/>
            <person name="LaButti K."/>
            <person name="Lipzen A."/>
            <person name="Morin E."/>
            <person name="Grigoriev I.V."/>
            <person name="Henrissat B."/>
            <person name="Lindahl B."/>
            <person name="Martin F."/>
        </authorList>
    </citation>
    <scope>NUCLEOTIDE SEQUENCE</scope>
    <source>
        <strain evidence="2">JB14</strain>
    </source>
</reference>
<dbReference type="PANTHER" id="PTHR42908">
    <property type="entry name" value="TRANSLATION ELONGATION FACTOR-RELATED"/>
    <property type="match status" value="1"/>
</dbReference>
<organism evidence="2 3">
    <name type="scientific">Gymnopus androsaceus JB14</name>
    <dbReference type="NCBI Taxonomy" id="1447944"/>
    <lineage>
        <taxon>Eukaryota</taxon>
        <taxon>Fungi</taxon>
        <taxon>Dikarya</taxon>
        <taxon>Basidiomycota</taxon>
        <taxon>Agaricomycotina</taxon>
        <taxon>Agaricomycetes</taxon>
        <taxon>Agaricomycetidae</taxon>
        <taxon>Agaricales</taxon>
        <taxon>Marasmiineae</taxon>
        <taxon>Omphalotaceae</taxon>
        <taxon>Gymnopus</taxon>
    </lineage>
</organism>
<proteinExistence type="predicted"/>
<feature type="non-terminal residue" evidence="2">
    <location>
        <position position="103"/>
    </location>
</feature>
<evidence type="ECO:0000259" key="1">
    <source>
        <dbReference type="SMART" id="SM00838"/>
    </source>
</evidence>
<dbReference type="Proteomes" id="UP000799118">
    <property type="component" value="Unassembled WGS sequence"/>
</dbReference>
<protein>
    <submittedName>
        <fullName evidence="2">EF-G C-terminal domain-like protein</fullName>
    </submittedName>
</protein>
<dbReference type="PANTHER" id="PTHR42908:SF3">
    <property type="entry name" value="ELONGATION FACTOR-LIKE GTPASE 1"/>
    <property type="match status" value="1"/>
</dbReference>
<dbReference type="AlphaFoldDB" id="A0A6A4GVQ1"/>
<evidence type="ECO:0000313" key="2">
    <source>
        <dbReference type="EMBL" id="KAE9389929.1"/>
    </source>
</evidence>
<dbReference type="GO" id="GO:0005829">
    <property type="term" value="C:cytosol"/>
    <property type="evidence" value="ECO:0007669"/>
    <property type="project" value="TreeGrafter"/>
</dbReference>
<dbReference type="EMBL" id="ML769676">
    <property type="protein sequence ID" value="KAE9389929.1"/>
    <property type="molecule type" value="Genomic_DNA"/>
</dbReference>
<dbReference type="SUPFAM" id="SSF54980">
    <property type="entry name" value="EF-G C-terminal domain-like"/>
    <property type="match status" value="1"/>
</dbReference>
<dbReference type="CDD" id="cd04096">
    <property type="entry name" value="eEF2_snRNP_like_C"/>
    <property type="match status" value="1"/>
</dbReference>
<dbReference type="Gene3D" id="3.30.70.240">
    <property type="match status" value="1"/>
</dbReference>
<sequence>MLAMFSCDIQCSTDVLGKVYAVVSKPKGQIVAKEMKEGTSFFTITARLPVVESFGFADDIWKWTSGAASPMLVFSGYDLLPLSPVLGPHNQRGARRPWHNSGK</sequence>
<dbReference type="GO" id="GO:1990904">
    <property type="term" value="C:ribonucleoprotein complex"/>
    <property type="evidence" value="ECO:0007669"/>
    <property type="project" value="TreeGrafter"/>
</dbReference>